<organism evidence="2 3">
    <name type="scientific">candidate division WWE3 bacterium RIFCSPLOWO2_01_FULL_41_18</name>
    <dbReference type="NCBI Taxonomy" id="1802625"/>
    <lineage>
        <taxon>Bacteria</taxon>
        <taxon>Katanobacteria</taxon>
    </lineage>
</organism>
<dbReference type="EMBL" id="MEVI01000002">
    <property type="protein sequence ID" value="OGC55346.1"/>
    <property type="molecule type" value="Genomic_DNA"/>
</dbReference>
<gene>
    <name evidence="2" type="ORF">A3A78_00065</name>
</gene>
<evidence type="ECO:0000313" key="2">
    <source>
        <dbReference type="EMBL" id="OGC55346.1"/>
    </source>
</evidence>
<evidence type="ECO:0000313" key="3">
    <source>
        <dbReference type="Proteomes" id="UP000176504"/>
    </source>
</evidence>
<dbReference type="AlphaFoldDB" id="A0A1F4VDJ8"/>
<feature type="transmembrane region" description="Helical" evidence="1">
    <location>
        <begin position="7"/>
        <end position="26"/>
    </location>
</feature>
<dbReference type="Proteomes" id="UP000176504">
    <property type="component" value="Unassembled WGS sequence"/>
</dbReference>
<evidence type="ECO:0000256" key="1">
    <source>
        <dbReference type="SAM" id="Phobius"/>
    </source>
</evidence>
<accession>A0A1F4VDJ8</accession>
<keyword evidence="1" id="KW-1133">Transmembrane helix</keyword>
<keyword evidence="1" id="KW-0812">Transmembrane</keyword>
<feature type="transmembrane region" description="Helical" evidence="1">
    <location>
        <begin position="117"/>
        <end position="133"/>
    </location>
</feature>
<protein>
    <submittedName>
        <fullName evidence="2">Uncharacterized protein</fullName>
    </submittedName>
</protein>
<comment type="caution">
    <text evidence="2">The sequence shown here is derived from an EMBL/GenBank/DDBJ whole genome shotgun (WGS) entry which is preliminary data.</text>
</comment>
<proteinExistence type="predicted"/>
<reference evidence="2 3" key="1">
    <citation type="journal article" date="2016" name="Nat. Commun.">
        <title>Thousands of microbial genomes shed light on interconnected biogeochemical processes in an aquifer system.</title>
        <authorList>
            <person name="Anantharaman K."/>
            <person name="Brown C.T."/>
            <person name="Hug L.A."/>
            <person name="Sharon I."/>
            <person name="Castelle C.J."/>
            <person name="Probst A.J."/>
            <person name="Thomas B.C."/>
            <person name="Singh A."/>
            <person name="Wilkins M.J."/>
            <person name="Karaoz U."/>
            <person name="Brodie E.L."/>
            <person name="Williams K.H."/>
            <person name="Hubbard S.S."/>
            <person name="Banfield J.F."/>
        </authorList>
    </citation>
    <scope>NUCLEOTIDE SEQUENCE [LARGE SCALE GENOMIC DNA]</scope>
</reference>
<feature type="transmembrane region" description="Helical" evidence="1">
    <location>
        <begin position="46"/>
        <end position="64"/>
    </location>
</feature>
<name>A0A1F4VDJ8_UNCKA</name>
<keyword evidence="1" id="KW-0472">Membrane</keyword>
<sequence>MKLITRSVILTVTSSLTLITLSFLVISLLSKSVSYALEQMVSLKYYILPLALGFGLQVTLFIMIKEKVKESAALVTSTGAISSGTMIACCAHHLTEALPFLAVGGLSLFFFNYQEELLILSIALNWVSVLYMYKKLRLLNAR</sequence>